<proteinExistence type="inferred from homology"/>
<evidence type="ECO:0000256" key="1">
    <source>
        <dbReference type="ARBA" id="ARBA00001974"/>
    </source>
</evidence>
<keyword evidence="7" id="KW-1185">Reference proteome</keyword>
<dbReference type="GeneID" id="81373103"/>
<dbReference type="PANTHER" id="PTHR42877">
    <property type="entry name" value="L-ORNITHINE N(5)-MONOOXYGENASE-RELATED"/>
    <property type="match status" value="1"/>
</dbReference>
<dbReference type="Proteomes" id="UP001147747">
    <property type="component" value="Unassembled WGS sequence"/>
</dbReference>
<dbReference type="Gene3D" id="3.50.50.60">
    <property type="entry name" value="FAD/NAD(P)-binding domain"/>
    <property type="match status" value="1"/>
</dbReference>
<keyword evidence="3" id="KW-0285">Flavoprotein</keyword>
<name>A0A9X0B3Q1_9EURO</name>
<dbReference type="RefSeq" id="XP_056484743.1">
    <property type="nucleotide sequence ID" value="XM_056634123.1"/>
</dbReference>
<reference evidence="6" key="2">
    <citation type="journal article" date="2023" name="IMA Fungus">
        <title>Comparative genomic study of the Penicillium genus elucidates a diverse pangenome and 15 lateral gene transfer events.</title>
        <authorList>
            <person name="Petersen C."/>
            <person name="Sorensen T."/>
            <person name="Nielsen M.R."/>
            <person name="Sondergaard T.E."/>
            <person name="Sorensen J.L."/>
            <person name="Fitzpatrick D.A."/>
            <person name="Frisvad J.C."/>
            <person name="Nielsen K.L."/>
        </authorList>
    </citation>
    <scope>NUCLEOTIDE SEQUENCE</scope>
    <source>
        <strain evidence="6">IBT 29677</strain>
    </source>
</reference>
<feature type="compositionally biased region" description="Basic and acidic residues" evidence="5">
    <location>
        <begin position="12"/>
        <end position="21"/>
    </location>
</feature>
<evidence type="ECO:0000313" key="7">
    <source>
        <dbReference type="Proteomes" id="UP001147747"/>
    </source>
</evidence>
<evidence type="ECO:0000256" key="2">
    <source>
        <dbReference type="ARBA" id="ARBA00010139"/>
    </source>
</evidence>
<dbReference type="PANTHER" id="PTHR42877:SF12">
    <property type="entry name" value="MONOOXYGENASE"/>
    <property type="match status" value="1"/>
</dbReference>
<feature type="region of interest" description="Disordered" evidence="5">
    <location>
        <begin position="1"/>
        <end position="21"/>
    </location>
</feature>
<evidence type="ECO:0000256" key="5">
    <source>
        <dbReference type="SAM" id="MobiDB-lite"/>
    </source>
</evidence>
<organism evidence="6 7">
    <name type="scientific">Penicillium cosmopolitanum</name>
    <dbReference type="NCBI Taxonomy" id="1131564"/>
    <lineage>
        <taxon>Eukaryota</taxon>
        <taxon>Fungi</taxon>
        <taxon>Dikarya</taxon>
        <taxon>Ascomycota</taxon>
        <taxon>Pezizomycotina</taxon>
        <taxon>Eurotiomycetes</taxon>
        <taxon>Eurotiomycetidae</taxon>
        <taxon>Eurotiales</taxon>
        <taxon>Aspergillaceae</taxon>
        <taxon>Penicillium</taxon>
    </lineage>
</organism>
<reference evidence="6" key="1">
    <citation type="submission" date="2022-12" db="EMBL/GenBank/DDBJ databases">
        <authorList>
            <person name="Petersen C."/>
        </authorList>
    </citation>
    <scope>NUCLEOTIDE SEQUENCE</scope>
    <source>
        <strain evidence="6">IBT 29677</strain>
    </source>
</reference>
<evidence type="ECO:0000313" key="6">
    <source>
        <dbReference type="EMBL" id="KAJ5386945.1"/>
    </source>
</evidence>
<keyword evidence="4" id="KW-0274">FAD</keyword>
<dbReference type="OrthoDB" id="74360at2759"/>
<evidence type="ECO:0000256" key="3">
    <source>
        <dbReference type="ARBA" id="ARBA00022630"/>
    </source>
</evidence>
<dbReference type="AlphaFoldDB" id="A0A9X0B3Q1"/>
<dbReference type="GO" id="GO:0016491">
    <property type="term" value="F:oxidoreductase activity"/>
    <property type="evidence" value="ECO:0007669"/>
    <property type="project" value="UniProtKB-KW"/>
</dbReference>
<comment type="cofactor">
    <cofactor evidence="1">
        <name>FAD</name>
        <dbReference type="ChEBI" id="CHEBI:57692"/>
    </cofactor>
</comment>
<gene>
    <name evidence="6" type="ORF">N7509_009486</name>
</gene>
<comment type="caution">
    <text evidence="6">The sequence shown here is derived from an EMBL/GenBank/DDBJ whole genome shotgun (WGS) entry which is preliminary data.</text>
</comment>
<sequence length="294" mass="33650">MTFLSSQIPALDHNKNGHQKPYDVLEQPLGTTHHLRIVTVGAGISGLNMIRALRKGMTNYDHVVYEKNPEVGGTWYENRYPGCQCDHPSHNYQFTWNPNPRWSQFSANGPEIQEYILRCCEEEDMRSELKTFHQVIGAWWDASKSQWSLKVKNLATGVMIEDYCDFLLNATGILNNWKWPDIPGLKDFNGDLIHSAAWQENFNYQGKRVAVVGNGSSGVQIVPAIQPAPPQTERMLKGASAEVMQSAQMDGDKFTPEQMERFEKDRDYYRSFIKATEEQVNARFRTVRIPHTLP</sequence>
<dbReference type="EMBL" id="JAPZBU010000009">
    <property type="protein sequence ID" value="KAJ5386945.1"/>
    <property type="molecule type" value="Genomic_DNA"/>
</dbReference>
<evidence type="ECO:0000256" key="4">
    <source>
        <dbReference type="ARBA" id="ARBA00022827"/>
    </source>
</evidence>
<dbReference type="SUPFAM" id="SSF51905">
    <property type="entry name" value="FAD/NAD(P)-binding domain"/>
    <property type="match status" value="1"/>
</dbReference>
<accession>A0A9X0B3Q1</accession>
<dbReference type="InterPro" id="IPR051209">
    <property type="entry name" value="FAD-bind_Monooxygenase_sf"/>
</dbReference>
<dbReference type="Pfam" id="PF13450">
    <property type="entry name" value="NAD_binding_8"/>
    <property type="match status" value="1"/>
</dbReference>
<evidence type="ECO:0008006" key="8">
    <source>
        <dbReference type="Google" id="ProtNLM"/>
    </source>
</evidence>
<dbReference type="InterPro" id="IPR036188">
    <property type="entry name" value="FAD/NAD-bd_sf"/>
</dbReference>
<comment type="similarity">
    <text evidence="2">Belongs to the FAD-binding monooxygenase family.</text>
</comment>
<protein>
    <recommendedName>
        <fullName evidence="8">FAD/NAD(P)-binding domain-containing protein</fullName>
    </recommendedName>
</protein>